<gene>
    <name evidence="1" type="ORF">PLAM_4096</name>
</gene>
<sequence length="42" mass="4970">MITKLTLKLTNCQEVILRNYEAVDRDYLLVNYDIPSVRLKTL</sequence>
<dbReference type="EMBL" id="LO018304">
    <property type="protein sequence ID" value="CUM62062.1"/>
    <property type="molecule type" value="Genomic_DNA"/>
</dbReference>
<organism evidence="1">
    <name type="scientific">Planktothrix agardhii</name>
    <name type="common">Oscillatoria agardhii</name>
    <dbReference type="NCBI Taxonomy" id="1160"/>
    <lineage>
        <taxon>Bacteria</taxon>
        <taxon>Bacillati</taxon>
        <taxon>Cyanobacteriota</taxon>
        <taxon>Cyanophyceae</taxon>
        <taxon>Oscillatoriophycideae</taxon>
        <taxon>Oscillatoriales</taxon>
        <taxon>Microcoleaceae</taxon>
        <taxon>Planktothrix</taxon>
    </lineage>
</organism>
<accession>A0A1J1JKM5</accession>
<reference evidence="1" key="1">
    <citation type="submission" date="2015-09" db="EMBL/GenBank/DDBJ databases">
        <authorList>
            <person name="Jackson K.R."/>
            <person name="Lunt B.L."/>
            <person name="Fisher J.N.B."/>
            <person name="Gardner A.V."/>
            <person name="Bailey M.E."/>
            <person name="Deus L.M."/>
            <person name="Earl A.S."/>
            <person name="Gibby P.D."/>
            <person name="Hartmann K.A."/>
            <person name="Liu J.E."/>
            <person name="Manci A.M."/>
            <person name="Nielsen D.A."/>
            <person name="Solomon M.B."/>
            <person name="Breakwell D.P."/>
            <person name="Burnett S.H."/>
            <person name="Grose J.H."/>
        </authorList>
    </citation>
    <scope>NUCLEOTIDE SEQUENCE</scope>
    <source>
        <strain evidence="1">7805</strain>
    </source>
</reference>
<evidence type="ECO:0000313" key="1">
    <source>
        <dbReference type="EMBL" id="CUM62062.1"/>
    </source>
</evidence>
<name>A0A1J1JKM5_PLAAG</name>
<protein>
    <submittedName>
        <fullName evidence="1">Uncharacterized protein</fullName>
    </submittedName>
</protein>
<proteinExistence type="predicted"/>
<dbReference type="AlphaFoldDB" id="A0A1J1JKM5"/>